<dbReference type="InterPro" id="IPR036465">
    <property type="entry name" value="vWFA_dom_sf"/>
</dbReference>
<comment type="caution">
    <text evidence="1">The sequence shown here is derived from an EMBL/GenBank/DDBJ whole genome shotgun (WGS) entry which is preliminary data.</text>
</comment>
<evidence type="ECO:0000313" key="2">
    <source>
        <dbReference type="Proteomes" id="UP001201163"/>
    </source>
</evidence>
<gene>
    <name evidence="1" type="ORF">EDB92DRAFT_1900987</name>
</gene>
<dbReference type="AlphaFoldDB" id="A0AAD4LBN5"/>
<evidence type="ECO:0000313" key="1">
    <source>
        <dbReference type="EMBL" id="KAH8980308.1"/>
    </source>
</evidence>
<organism evidence="1 2">
    <name type="scientific">Lactarius akahatsu</name>
    <dbReference type="NCBI Taxonomy" id="416441"/>
    <lineage>
        <taxon>Eukaryota</taxon>
        <taxon>Fungi</taxon>
        <taxon>Dikarya</taxon>
        <taxon>Basidiomycota</taxon>
        <taxon>Agaricomycotina</taxon>
        <taxon>Agaricomycetes</taxon>
        <taxon>Russulales</taxon>
        <taxon>Russulaceae</taxon>
        <taxon>Lactarius</taxon>
    </lineage>
</organism>
<name>A0AAD4LBN5_9AGAM</name>
<sequence>MNPSYAFFSANSNYQGPEHTVEVGGANAQPSRCTLSMFHLDNASQPTANDRLGVVLSALYSFWIARQAAVDRNTQAGWSSPDELLTSALQFEADGGTDFTSALERAQEIMTSHWSTERTPVMIFLSDGEDHVRDEAIYDVCRGAVRQGRPLSFHSVSFGQDASSSSLRRMAQIALEVQNNAPHDPLLPAGANVPSSYTEALDTVRLAETFLGIAESLRKPRGFLFSSH</sequence>
<proteinExistence type="predicted"/>
<dbReference type="Gene3D" id="3.40.50.410">
    <property type="entry name" value="von Willebrand factor, type A domain"/>
    <property type="match status" value="1"/>
</dbReference>
<dbReference type="EMBL" id="JAKELL010000139">
    <property type="protein sequence ID" value="KAH8980308.1"/>
    <property type="molecule type" value="Genomic_DNA"/>
</dbReference>
<protein>
    <recommendedName>
        <fullName evidence="3">VWFA domain-containing protein</fullName>
    </recommendedName>
</protein>
<reference evidence="1" key="1">
    <citation type="submission" date="2022-01" db="EMBL/GenBank/DDBJ databases">
        <title>Comparative genomics reveals a dynamic genome evolution in the ectomycorrhizal milk-cap (Lactarius) mushrooms.</title>
        <authorList>
            <consortium name="DOE Joint Genome Institute"/>
            <person name="Lebreton A."/>
            <person name="Tang N."/>
            <person name="Kuo A."/>
            <person name="LaButti K."/>
            <person name="Drula E."/>
            <person name="Barry K."/>
            <person name="Clum A."/>
            <person name="Lipzen A."/>
            <person name="Mousain D."/>
            <person name="Ng V."/>
            <person name="Wang R."/>
            <person name="Wang X."/>
            <person name="Dai Y."/>
            <person name="Henrissat B."/>
            <person name="Grigoriev I.V."/>
            <person name="Guerin-Laguette A."/>
            <person name="Yu F."/>
            <person name="Martin F.M."/>
        </authorList>
    </citation>
    <scope>NUCLEOTIDE SEQUENCE</scope>
    <source>
        <strain evidence="1">QP</strain>
    </source>
</reference>
<keyword evidence="2" id="KW-1185">Reference proteome</keyword>
<accession>A0AAD4LBN5</accession>
<evidence type="ECO:0008006" key="3">
    <source>
        <dbReference type="Google" id="ProtNLM"/>
    </source>
</evidence>
<dbReference type="SUPFAM" id="SSF53300">
    <property type="entry name" value="vWA-like"/>
    <property type="match status" value="1"/>
</dbReference>
<dbReference type="Proteomes" id="UP001201163">
    <property type="component" value="Unassembled WGS sequence"/>
</dbReference>